<dbReference type="Proteomes" id="UP000789405">
    <property type="component" value="Unassembled WGS sequence"/>
</dbReference>
<evidence type="ECO:0000313" key="2">
    <source>
        <dbReference type="Proteomes" id="UP000789405"/>
    </source>
</evidence>
<gene>
    <name evidence="1" type="ORF">DERYTH_LOCUS12970</name>
</gene>
<name>A0A9N9HQU7_9GLOM</name>
<evidence type="ECO:0000313" key="1">
    <source>
        <dbReference type="EMBL" id="CAG8700729.1"/>
    </source>
</evidence>
<organism evidence="1 2">
    <name type="scientific">Dentiscutata erythropus</name>
    <dbReference type="NCBI Taxonomy" id="1348616"/>
    <lineage>
        <taxon>Eukaryota</taxon>
        <taxon>Fungi</taxon>
        <taxon>Fungi incertae sedis</taxon>
        <taxon>Mucoromycota</taxon>
        <taxon>Glomeromycotina</taxon>
        <taxon>Glomeromycetes</taxon>
        <taxon>Diversisporales</taxon>
        <taxon>Gigasporaceae</taxon>
        <taxon>Dentiscutata</taxon>
    </lineage>
</organism>
<proteinExistence type="predicted"/>
<dbReference type="AlphaFoldDB" id="A0A9N9HQU7"/>
<dbReference type="OrthoDB" id="2428313at2759"/>
<feature type="non-terminal residue" evidence="1">
    <location>
        <position position="384"/>
    </location>
</feature>
<accession>A0A9N9HQU7</accession>
<reference evidence="1" key="1">
    <citation type="submission" date="2021-06" db="EMBL/GenBank/DDBJ databases">
        <authorList>
            <person name="Kallberg Y."/>
            <person name="Tangrot J."/>
            <person name="Rosling A."/>
        </authorList>
    </citation>
    <scope>NUCLEOTIDE SEQUENCE</scope>
    <source>
        <strain evidence="1">MA453B</strain>
    </source>
</reference>
<sequence length="384" mass="44556">MEKYFLNETPEKITIITAMILKALILNKNEKERFEKLMSLEDTKADVHFKALEALMEAGALIIPVEISQWKEDAEENINKLQKILKHRIESKSVFNRSTVSRLCSQLYKKLSNTDVEDLTYDNPLASGIICNESELTGILKMKLENNSDLKQSSENLVKSHQAWKNRRNKIRFGNNVDYGILFDERKDIIKFARRISNTLDNAWRSQHYAMMASSLEQINEGTYVAEVLAPLLTATFSELPIPMMGEIESPSSKARKKSRGDKPDFMLRVKVGDKELELVNMETGRPESDWRKQISDHNRLARGGRYLSIHVFSKAKEGYYRFVKMRQTEIPLFESKPDQVFELMQLLLELRTAVISTARMLFYRYTTRRYKKYKSSVSGIKQT</sequence>
<keyword evidence="2" id="KW-1185">Reference proteome</keyword>
<protein>
    <submittedName>
        <fullName evidence="1">23260_t:CDS:1</fullName>
    </submittedName>
</protein>
<comment type="caution">
    <text evidence="1">The sequence shown here is derived from an EMBL/GenBank/DDBJ whole genome shotgun (WGS) entry which is preliminary data.</text>
</comment>
<dbReference type="EMBL" id="CAJVPY010008789">
    <property type="protein sequence ID" value="CAG8700729.1"/>
    <property type="molecule type" value="Genomic_DNA"/>
</dbReference>